<dbReference type="EMBL" id="SODA01000005">
    <property type="protein sequence ID" value="TDW06470.1"/>
    <property type="molecule type" value="Genomic_DNA"/>
</dbReference>
<dbReference type="RefSeq" id="WP_111570710.1">
    <property type="nucleotide sequence ID" value="NZ_QLME01000001.1"/>
</dbReference>
<dbReference type="AlphaFoldDB" id="A0A4R7Z5Q7"/>
<evidence type="ECO:0000313" key="1">
    <source>
        <dbReference type="EMBL" id="TDW06470.1"/>
    </source>
</evidence>
<sequence length="65" mass="7738">MVKEKIIFCRSSFYITSFFLLYHKMYINKILDIPEIPDSIIEAIFEIEFAEIGTNLELLDLNFML</sequence>
<evidence type="ECO:0000313" key="2">
    <source>
        <dbReference type="Proteomes" id="UP000294697"/>
    </source>
</evidence>
<name>A0A4R7Z5Q7_9FIRM</name>
<gene>
    <name evidence="1" type="ORF">C8C77_105106</name>
</gene>
<reference evidence="1 2" key="1">
    <citation type="submission" date="2019-03" db="EMBL/GenBank/DDBJ databases">
        <title>Subsurface microbial communities from deep shales in Ohio and West Virginia, USA.</title>
        <authorList>
            <person name="Wrighton K."/>
        </authorList>
    </citation>
    <scope>NUCLEOTIDE SEQUENCE [LARGE SCALE GENOMIC DNA]</scope>
    <source>
        <strain evidence="1 2">MSL9.2</strain>
    </source>
</reference>
<dbReference type="Proteomes" id="UP000294697">
    <property type="component" value="Unassembled WGS sequence"/>
</dbReference>
<accession>A0A4R7Z5Q7</accession>
<comment type="caution">
    <text evidence="1">The sequence shown here is derived from an EMBL/GenBank/DDBJ whole genome shotgun (WGS) entry which is preliminary data.</text>
</comment>
<proteinExistence type="predicted"/>
<protein>
    <submittedName>
        <fullName evidence="1">Uncharacterized protein</fullName>
    </submittedName>
</protein>
<organism evidence="1 2">
    <name type="scientific">Halanaerobium saccharolyticum</name>
    <dbReference type="NCBI Taxonomy" id="43595"/>
    <lineage>
        <taxon>Bacteria</taxon>
        <taxon>Bacillati</taxon>
        <taxon>Bacillota</taxon>
        <taxon>Clostridia</taxon>
        <taxon>Halanaerobiales</taxon>
        <taxon>Halanaerobiaceae</taxon>
        <taxon>Halanaerobium</taxon>
    </lineage>
</organism>